<dbReference type="Proteomes" id="UP001290861">
    <property type="component" value="Unassembled WGS sequence"/>
</dbReference>
<evidence type="ECO:0000256" key="2">
    <source>
        <dbReference type="ARBA" id="ARBA00023125"/>
    </source>
</evidence>
<gene>
    <name evidence="5" type="ORF">P9H32_06270</name>
</gene>
<organism evidence="5 6">
    <name type="scientific">Pontiella agarivorans</name>
    <dbReference type="NCBI Taxonomy" id="3038953"/>
    <lineage>
        <taxon>Bacteria</taxon>
        <taxon>Pseudomonadati</taxon>
        <taxon>Kiritimatiellota</taxon>
        <taxon>Kiritimatiellia</taxon>
        <taxon>Kiritimatiellales</taxon>
        <taxon>Pontiellaceae</taxon>
        <taxon>Pontiella</taxon>
    </lineage>
</organism>
<keyword evidence="3" id="KW-0804">Transcription</keyword>
<dbReference type="InterPro" id="IPR014710">
    <property type="entry name" value="RmlC-like_jellyroll"/>
</dbReference>
<dbReference type="InterPro" id="IPR009057">
    <property type="entry name" value="Homeodomain-like_sf"/>
</dbReference>
<evidence type="ECO:0000259" key="4">
    <source>
        <dbReference type="PROSITE" id="PS01124"/>
    </source>
</evidence>
<keyword evidence="2" id="KW-0238">DNA-binding</keyword>
<dbReference type="InterPro" id="IPR018060">
    <property type="entry name" value="HTH_AraC"/>
</dbReference>
<dbReference type="Pfam" id="PF02311">
    <property type="entry name" value="AraC_binding"/>
    <property type="match status" value="1"/>
</dbReference>
<dbReference type="Gene3D" id="2.60.120.10">
    <property type="entry name" value="Jelly Rolls"/>
    <property type="match status" value="1"/>
</dbReference>
<comment type="caution">
    <text evidence="5">The sequence shown here is derived from an EMBL/GenBank/DDBJ whole genome shotgun (WGS) entry which is preliminary data.</text>
</comment>
<sequence length="244" mass="27487">MNVDYEQRFSNKDTGCERPHRHDYAVLSTVIGGQVELNVRGVSVSLIPGILCLIPPDTLHHVVSFSASFCGVHTLSVLKLPDGLKSMMQRLPRREILIRDEAVCAEFIRLDTARSVEDFLSEVSLYGSMPAIQEGASSRHWTAVCIKDFLDSDREAMDASSFIENTLPHTKTHCNRLFKAAYGTTIQSYQLAQKAERARVLLQSDRPLSEVALEAGFYDQSHMTRIFKGVFQLTPEAYRAQHRE</sequence>
<reference evidence="5 6" key="1">
    <citation type="journal article" date="2024" name="Appl. Environ. Microbiol.">
        <title>Pontiella agarivorans sp. nov., a novel marine anaerobic bacterium capable of degrading macroalgal polysaccharides and fixing nitrogen.</title>
        <authorList>
            <person name="Liu N."/>
            <person name="Kivenson V."/>
            <person name="Peng X."/>
            <person name="Cui Z."/>
            <person name="Lankiewicz T.S."/>
            <person name="Gosselin K.M."/>
            <person name="English C.J."/>
            <person name="Blair E.M."/>
            <person name="O'Malley M.A."/>
            <person name="Valentine D.L."/>
        </authorList>
    </citation>
    <scope>NUCLEOTIDE SEQUENCE [LARGE SCALE GENOMIC DNA]</scope>
    <source>
        <strain evidence="5 6">NLcol2</strain>
    </source>
</reference>
<dbReference type="RefSeq" id="WP_322608029.1">
    <property type="nucleotide sequence ID" value="NZ_JARVCO010000007.1"/>
</dbReference>
<dbReference type="SUPFAM" id="SSF51215">
    <property type="entry name" value="Regulatory protein AraC"/>
    <property type="match status" value="1"/>
</dbReference>
<feature type="domain" description="HTH araC/xylS-type" evidence="4">
    <location>
        <begin position="170"/>
        <end position="241"/>
    </location>
</feature>
<dbReference type="Gene3D" id="1.10.10.60">
    <property type="entry name" value="Homeodomain-like"/>
    <property type="match status" value="1"/>
</dbReference>
<dbReference type="SUPFAM" id="SSF46689">
    <property type="entry name" value="Homeodomain-like"/>
    <property type="match status" value="1"/>
</dbReference>
<evidence type="ECO:0000313" key="6">
    <source>
        <dbReference type="Proteomes" id="UP001290861"/>
    </source>
</evidence>
<dbReference type="Pfam" id="PF12833">
    <property type="entry name" value="HTH_18"/>
    <property type="match status" value="1"/>
</dbReference>
<keyword evidence="6" id="KW-1185">Reference proteome</keyword>
<proteinExistence type="predicted"/>
<evidence type="ECO:0000313" key="5">
    <source>
        <dbReference type="EMBL" id="MDZ8118231.1"/>
    </source>
</evidence>
<accession>A0ABU5MVW6</accession>
<name>A0ABU5MVW6_9BACT</name>
<evidence type="ECO:0000256" key="3">
    <source>
        <dbReference type="ARBA" id="ARBA00023163"/>
    </source>
</evidence>
<dbReference type="SMART" id="SM00342">
    <property type="entry name" value="HTH_ARAC"/>
    <property type="match status" value="1"/>
</dbReference>
<dbReference type="PROSITE" id="PS01124">
    <property type="entry name" value="HTH_ARAC_FAMILY_2"/>
    <property type="match status" value="1"/>
</dbReference>
<dbReference type="PANTHER" id="PTHR46796">
    <property type="entry name" value="HTH-TYPE TRANSCRIPTIONAL ACTIVATOR RHAS-RELATED"/>
    <property type="match status" value="1"/>
</dbReference>
<dbReference type="InterPro" id="IPR037923">
    <property type="entry name" value="HTH-like"/>
</dbReference>
<protein>
    <submittedName>
        <fullName evidence="5">Helix-turn-helix transcriptional regulator</fullName>
    </submittedName>
</protein>
<dbReference type="InterPro" id="IPR003313">
    <property type="entry name" value="AraC-bd"/>
</dbReference>
<evidence type="ECO:0000256" key="1">
    <source>
        <dbReference type="ARBA" id="ARBA00023015"/>
    </source>
</evidence>
<dbReference type="InterPro" id="IPR050204">
    <property type="entry name" value="AraC_XylS_family_regulators"/>
</dbReference>
<dbReference type="EMBL" id="JARVCO010000007">
    <property type="protein sequence ID" value="MDZ8118231.1"/>
    <property type="molecule type" value="Genomic_DNA"/>
</dbReference>
<keyword evidence="1" id="KW-0805">Transcription regulation</keyword>
<dbReference type="PANTHER" id="PTHR46796:SF6">
    <property type="entry name" value="ARAC SUBFAMILY"/>
    <property type="match status" value="1"/>
</dbReference>